<reference evidence="1 2" key="1">
    <citation type="submission" date="2015-06" db="EMBL/GenBank/DDBJ databases">
        <authorList>
            <person name="Wibberg Daniel"/>
        </authorList>
    </citation>
    <scope>NUCLEOTIDE SEQUENCE [LARGE SCALE GENOMIC DNA]</scope>
    <source>
        <strain evidence="1 2">T3/55T</strain>
    </source>
</reference>
<protein>
    <recommendedName>
        <fullName evidence="3">Phage protein</fullName>
    </recommendedName>
</protein>
<gene>
    <name evidence="1" type="ORF">HHT355_1391</name>
</gene>
<dbReference type="OrthoDB" id="2056242at2"/>
<sequence>MKKPKTQTYNDGVLAVYKVGNIAAPGNRPKDGLLLKFESIPYEERTVGVTRFVANMQVQNTIEKLLRIPYVNGVSRDDVVVPIDGEQYRIKQAQVIKDVEPKCLDLSLERVASKYEFG</sequence>
<evidence type="ECO:0000313" key="1">
    <source>
        <dbReference type="EMBL" id="CRZ34592.1"/>
    </source>
</evidence>
<dbReference type="RefSeq" id="WP_103202687.1">
    <property type="nucleotide sequence ID" value="NZ_CVTD020000015.1"/>
</dbReference>
<dbReference type="Proteomes" id="UP000236497">
    <property type="component" value="Unassembled WGS sequence"/>
</dbReference>
<dbReference type="AlphaFoldDB" id="A0A0H5SGH1"/>
<organism evidence="1 2">
    <name type="scientific">Herbinix hemicellulosilytica</name>
    <dbReference type="NCBI Taxonomy" id="1564487"/>
    <lineage>
        <taxon>Bacteria</taxon>
        <taxon>Bacillati</taxon>
        <taxon>Bacillota</taxon>
        <taxon>Clostridia</taxon>
        <taxon>Lachnospirales</taxon>
        <taxon>Lachnospiraceae</taxon>
        <taxon>Herbinix</taxon>
    </lineage>
</organism>
<dbReference type="EMBL" id="CVTD020000015">
    <property type="protein sequence ID" value="CRZ34592.1"/>
    <property type="molecule type" value="Genomic_DNA"/>
</dbReference>
<keyword evidence="2" id="KW-1185">Reference proteome</keyword>
<proteinExistence type="predicted"/>
<name>A0A0H5SGH1_HERHM</name>
<accession>A0A0H5SGH1</accession>
<evidence type="ECO:0000313" key="2">
    <source>
        <dbReference type="Proteomes" id="UP000236497"/>
    </source>
</evidence>
<evidence type="ECO:0008006" key="3">
    <source>
        <dbReference type="Google" id="ProtNLM"/>
    </source>
</evidence>